<dbReference type="KEGG" id="aluc:AKAW2_50290S"/>
<gene>
    <name evidence="2" type="ORF">AKAW2_50290S</name>
</gene>
<dbReference type="AlphaFoldDB" id="A0A7R7ZYW9"/>
<proteinExistence type="predicted"/>
<evidence type="ECO:0000313" key="2">
    <source>
        <dbReference type="EMBL" id="BCR99948.1"/>
    </source>
</evidence>
<organism evidence="2 3">
    <name type="scientific">Aspergillus kawachii</name>
    <name type="common">White koji mold</name>
    <name type="synonym">Aspergillus awamori var. kawachi</name>
    <dbReference type="NCBI Taxonomy" id="1069201"/>
    <lineage>
        <taxon>Eukaryota</taxon>
        <taxon>Fungi</taxon>
        <taxon>Dikarya</taxon>
        <taxon>Ascomycota</taxon>
        <taxon>Pezizomycotina</taxon>
        <taxon>Eurotiomycetes</taxon>
        <taxon>Eurotiomycetidae</taxon>
        <taxon>Eurotiales</taxon>
        <taxon>Aspergillaceae</taxon>
        <taxon>Aspergillus</taxon>
        <taxon>Aspergillus subgen. Circumdati</taxon>
    </lineage>
</organism>
<evidence type="ECO:0000256" key="1">
    <source>
        <dbReference type="SAM" id="MobiDB-lite"/>
    </source>
</evidence>
<reference evidence="2" key="1">
    <citation type="submission" date="2021-01" db="EMBL/GenBank/DDBJ databases">
        <authorList>
            <consortium name="Aspergillus luchuensis mut. kawachii IFO 4304 genome sequencing consortium"/>
            <person name="Kazuki M."/>
            <person name="Futagami T."/>
        </authorList>
    </citation>
    <scope>NUCLEOTIDE SEQUENCE</scope>
    <source>
        <strain evidence="2">IFO 4308</strain>
    </source>
</reference>
<name>A0A7R7ZYW9_ASPKA</name>
<keyword evidence="3" id="KW-1185">Reference proteome</keyword>
<dbReference type="GeneID" id="64961270"/>
<dbReference type="OrthoDB" id="4232626at2759"/>
<sequence length="203" mass="23164">MRCPGPPCRHDGQYCWQDPMGKQHYKLKTHHLRSLVKFVENGGELETHEDVPEDIRQQLYGEEEQRLEKQKKGGQNAHGGTMWPPININVLPSQSSHPSQMNSNASLSVSCGPIDIPGPLDTAIDEYTAWQKSRVSRDSFKEQIDIARNVALENCLDLRQIHKDQDSGVFISQGVKVGAARRFFSEIRSWLEERGRRRDSEDN</sequence>
<evidence type="ECO:0000313" key="3">
    <source>
        <dbReference type="Proteomes" id="UP000661280"/>
    </source>
</evidence>
<accession>A0A7R7ZYW9</accession>
<dbReference type="Proteomes" id="UP000661280">
    <property type="component" value="Chromosome 5"/>
</dbReference>
<protein>
    <submittedName>
        <fullName evidence="2">Uncharacterized protein</fullName>
    </submittedName>
</protein>
<dbReference type="RefSeq" id="XP_041543711.1">
    <property type="nucleotide sequence ID" value="XM_041690091.1"/>
</dbReference>
<feature type="region of interest" description="Disordered" evidence="1">
    <location>
        <begin position="65"/>
        <end position="84"/>
    </location>
</feature>
<reference evidence="2" key="2">
    <citation type="submission" date="2021-02" db="EMBL/GenBank/DDBJ databases">
        <title>Aspergillus luchuensis mut. kawachii IFO 4304 genome sequence.</title>
        <authorList>
            <person name="Mori K."/>
            <person name="Kadooka C."/>
            <person name="Goto M."/>
            <person name="Futagami T."/>
        </authorList>
    </citation>
    <scope>NUCLEOTIDE SEQUENCE</scope>
    <source>
        <strain evidence="2">IFO 4308</strain>
    </source>
</reference>
<dbReference type="EMBL" id="AP024429">
    <property type="protein sequence ID" value="BCR99948.1"/>
    <property type="molecule type" value="Genomic_DNA"/>
</dbReference>